<protein>
    <submittedName>
        <fullName evidence="1">Uncharacterized protein</fullName>
    </submittedName>
</protein>
<comment type="caution">
    <text evidence="1">The sequence shown here is derived from an EMBL/GenBank/DDBJ whole genome shotgun (WGS) entry which is preliminary data.</text>
</comment>
<evidence type="ECO:0000313" key="2">
    <source>
        <dbReference type="Proteomes" id="UP000605568"/>
    </source>
</evidence>
<dbReference type="Proteomes" id="UP000605568">
    <property type="component" value="Unassembled WGS sequence"/>
</dbReference>
<accession>A0ABQ3MQX1</accession>
<proteinExistence type="predicted"/>
<dbReference type="EMBL" id="BNAR01000006">
    <property type="protein sequence ID" value="GHH44098.1"/>
    <property type="molecule type" value="Genomic_DNA"/>
</dbReference>
<name>A0ABQ3MQX1_9PSEU</name>
<sequence length="191" mass="20620">MNVYPVGHYVGERHPEGHHLVRVGQTHQSMSEAEFGVWVLAHGVAGSPEWTVEDLLALAEKAELPDARAATDKLTGIGVLVAGNEVAFAQTHRLMPLLVGLGNSELHPDRFAVGLPGLPPVAVLDESGYELWQWGHLAPSLWHTCEVRAAVADEPVSAQDHLGGVLRDLRPVLAGGCGYLDVLSRAHQRLY</sequence>
<keyword evidence="2" id="KW-1185">Reference proteome</keyword>
<gene>
    <name evidence="1" type="ORF">GCM10017774_43040</name>
</gene>
<dbReference type="RefSeq" id="WP_191300211.1">
    <property type="nucleotide sequence ID" value="NZ_BNAR01000006.1"/>
</dbReference>
<organism evidence="1 2">
    <name type="scientific">Lentzea cavernae</name>
    <dbReference type="NCBI Taxonomy" id="2020703"/>
    <lineage>
        <taxon>Bacteria</taxon>
        <taxon>Bacillati</taxon>
        <taxon>Actinomycetota</taxon>
        <taxon>Actinomycetes</taxon>
        <taxon>Pseudonocardiales</taxon>
        <taxon>Pseudonocardiaceae</taxon>
        <taxon>Lentzea</taxon>
    </lineage>
</organism>
<reference evidence="2" key="1">
    <citation type="journal article" date="2019" name="Int. J. Syst. Evol. Microbiol.">
        <title>The Global Catalogue of Microorganisms (GCM) 10K type strain sequencing project: providing services to taxonomists for standard genome sequencing and annotation.</title>
        <authorList>
            <consortium name="The Broad Institute Genomics Platform"/>
            <consortium name="The Broad Institute Genome Sequencing Center for Infectious Disease"/>
            <person name="Wu L."/>
            <person name="Ma J."/>
        </authorList>
    </citation>
    <scope>NUCLEOTIDE SEQUENCE [LARGE SCALE GENOMIC DNA]</scope>
    <source>
        <strain evidence="2">CGMCC 4.7367</strain>
    </source>
</reference>
<evidence type="ECO:0000313" key="1">
    <source>
        <dbReference type="EMBL" id="GHH44098.1"/>
    </source>
</evidence>